<feature type="domain" description="Core-binding (CB)" evidence="7">
    <location>
        <begin position="55"/>
        <end position="136"/>
    </location>
</feature>
<dbReference type="GO" id="GO:0006310">
    <property type="term" value="P:DNA recombination"/>
    <property type="evidence" value="ECO:0007669"/>
    <property type="project" value="UniProtKB-KW"/>
</dbReference>
<name>A0A0K1JND0_9MICO</name>
<dbReference type="GO" id="GO:0003677">
    <property type="term" value="F:DNA binding"/>
    <property type="evidence" value="ECO:0007669"/>
    <property type="project" value="UniProtKB-UniRule"/>
</dbReference>
<dbReference type="Pfam" id="PF00589">
    <property type="entry name" value="Phage_integrase"/>
    <property type="match status" value="1"/>
</dbReference>
<dbReference type="OrthoDB" id="1822491at2"/>
<dbReference type="InterPro" id="IPR050090">
    <property type="entry name" value="Tyrosine_recombinase_XerCD"/>
</dbReference>
<dbReference type="InterPro" id="IPR004107">
    <property type="entry name" value="Integrase_SAM-like_N"/>
</dbReference>
<evidence type="ECO:0000259" key="7">
    <source>
        <dbReference type="PROSITE" id="PS51900"/>
    </source>
</evidence>
<dbReference type="Gene3D" id="1.10.443.10">
    <property type="entry name" value="Intergrase catalytic core"/>
    <property type="match status" value="1"/>
</dbReference>
<evidence type="ECO:0000313" key="9">
    <source>
        <dbReference type="Proteomes" id="UP000066480"/>
    </source>
</evidence>
<dbReference type="Proteomes" id="UP000066480">
    <property type="component" value="Chromosome"/>
</dbReference>
<accession>A0A0K1JND0</accession>
<dbReference type="InterPro" id="IPR010998">
    <property type="entry name" value="Integrase_recombinase_N"/>
</dbReference>
<organism evidence="8 9">
    <name type="scientific">Luteipulveratus mongoliensis</name>
    <dbReference type="NCBI Taxonomy" id="571913"/>
    <lineage>
        <taxon>Bacteria</taxon>
        <taxon>Bacillati</taxon>
        <taxon>Actinomycetota</taxon>
        <taxon>Actinomycetes</taxon>
        <taxon>Micrococcales</taxon>
        <taxon>Dermacoccaceae</taxon>
        <taxon>Luteipulveratus</taxon>
    </lineage>
</organism>
<dbReference type="PROSITE" id="PS51898">
    <property type="entry name" value="TYR_RECOMBINASE"/>
    <property type="match status" value="1"/>
</dbReference>
<dbReference type="KEGG" id="lmoi:VV02_23300"/>
<dbReference type="InterPro" id="IPR011010">
    <property type="entry name" value="DNA_brk_join_enz"/>
</dbReference>
<dbReference type="PANTHER" id="PTHR30349:SF41">
    <property type="entry name" value="INTEGRASE_RECOMBINASE PROTEIN MJ0367-RELATED"/>
    <property type="match status" value="1"/>
</dbReference>
<gene>
    <name evidence="8" type="ORF">VV02_23300</name>
</gene>
<evidence type="ECO:0000256" key="2">
    <source>
        <dbReference type="ARBA" id="ARBA00022908"/>
    </source>
</evidence>
<keyword evidence="9" id="KW-1185">Reference proteome</keyword>
<dbReference type="InterPro" id="IPR044068">
    <property type="entry name" value="CB"/>
</dbReference>
<evidence type="ECO:0000256" key="1">
    <source>
        <dbReference type="ARBA" id="ARBA00008857"/>
    </source>
</evidence>
<keyword evidence="3 5" id="KW-0238">DNA-binding</keyword>
<keyword evidence="4" id="KW-0233">DNA recombination</keyword>
<feature type="domain" description="Tyr recombinase" evidence="6">
    <location>
        <begin position="159"/>
        <end position="341"/>
    </location>
</feature>
<proteinExistence type="inferred from homology"/>
<dbReference type="GO" id="GO:0015074">
    <property type="term" value="P:DNA integration"/>
    <property type="evidence" value="ECO:0007669"/>
    <property type="project" value="UniProtKB-KW"/>
</dbReference>
<dbReference type="PROSITE" id="PS51900">
    <property type="entry name" value="CB"/>
    <property type="match status" value="1"/>
</dbReference>
<dbReference type="EMBL" id="CP011112">
    <property type="protein sequence ID" value="AKU18108.1"/>
    <property type="molecule type" value="Genomic_DNA"/>
</dbReference>
<dbReference type="Pfam" id="PF02899">
    <property type="entry name" value="Phage_int_SAM_1"/>
    <property type="match status" value="1"/>
</dbReference>
<reference evidence="8 9" key="1">
    <citation type="submission" date="2015-03" db="EMBL/GenBank/DDBJ databases">
        <title>Luteipulveratus halotolerans sp. nov., a novel actinobacterium (Dermacoccaceae) from Sarawak, Malaysia.</title>
        <authorList>
            <person name="Juboi H."/>
            <person name="Basik A."/>
            <person name="Shamsul S.S."/>
            <person name="Arnold P."/>
            <person name="Schmitt E.K."/>
            <person name="Sanglier J.-J."/>
            <person name="Yeo T."/>
        </authorList>
    </citation>
    <scope>NUCLEOTIDE SEQUENCE [LARGE SCALE GENOMIC DNA]</scope>
    <source>
        <strain evidence="8 9">MN07-A0370</strain>
    </source>
</reference>
<dbReference type="AlphaFoldDB" id="A0A0K1JND0"/>
<evidence type="ECO:0000256" key="4">
    <source>
        <dbReference type="ARBA" id="ARBA00023172"/>
    </source>
</evidence>
<dbReference type="PANTHER" id="PTHR30349">
    <property type="entry name" value="PHAGE INTEGRASE-RELATED"/>
    <property type="match status" value="1"/>
</dbReference>
<dbReference type="InterPro" id="IPR002104">
    <property type="entry name" value="Integrase_catalytic"/>
</dbReference>
<sequence>MSVRKTPSGRWRGVVKIGRVNVASKTFDTQREAVSWVNRERAAIAGGVDPRAGKATVRSLLPQWFEVRALSVADTTYKTDQRLLKALPTWLAARAVNSVTDREVQRALVAYTKAGRAQSSVTRYRAALSSFFAWCVRERLIATNPVAATRVPRQSAPRVAMRPFAESELEAVAASIEKRDERLARIVLVAGWTGLRWSELRAIRVRAFVQVPLPLLLVDRAHPEGVDVKTTKSGRVRRVPIADRVLPLVKEFAKGKEGDDLLFTTSRGHQLHVTPFKRSTDWKNTGLGHRVYDLRHTAACLWLARGVDPATVQAWMGHSSIAVTNLYIQHLGSSADRAALDLLNGPGGAGGARKGAQDEEMGS</sequence>
<evidence type="ECO:0000256" key="5">
    <source>
        <dbReference type="PROSITE-ProRule" id="PRU01248"/>
    </source>
</evidence>
<dbReference type="Gene3D" id="1.10.150.130">
    <property type="match status" value="1"/>
</dbReference>
<comment type="similarity">
    <text evidence="1">Belongs to the 'phage' integrase family.</text>
</comment>
<dbReference type="InterPro" id="IPR013762">
    <property type="entry name" value="Integrase-like_cat_sf"/>
</dbReference>
<keyword evidence="2" id="KW-0229">DNA integration</keyword>
<evidence type="ECO:0000313" key="8">
    <source>
        <dbReference type="EMBL" id="AKU18108.1"/>
    </source>
</evidence>
<dbReference type="SUPFAM" id="SSF56349">
    <property type="entry name" value="DNA breaking-rejoining enzymes"/>
    <property type="match status" value="1"/>
</dbReference>
<dbReference type="STRING" id="571913.VV02_23300"/>
<evidence type="ECO:0000256" key="3">
    <source>
        <dbReference type="ARBA" id="ARBA00023125"/>
    </source>
</evidence>
<protein>
    <submittedName>
        <fullName evidence="8">Site-specific recombinase XerD</fullName>
    </submittedName>
</protein>
<evidence type="ECO:0000259" key="6">
    <source>
        <dbReference type="PROSITE" id="PS51898"/>
    </source>
</evidence>